<keyword evidence="7" id="KW-1185">Reference proteome</keyword>
<evidence type="ECO:0000259" key="5">
    <source>
        <dbReference type="Pfam" id="PF14905"/>
    </source>
</evidence>
<evidence type="ECO:0000313" key="7">
    <source>
        <dbReference type="Proteomes" id="UP001596161"/>
    </source>
</evidence>
<dbReference type="Gene3D" id="2.40.170.20">
    <property type="entry name" value="TonB-dependent receptor, beta-barrel domain"/>
    <property type="match status" value="1"/>
</dbReference>
<dbReference type="SUPFAM" id="SSF49464">
    <property type="entry name" value="Carboxypeptidase regulatory domain-like"/>
    <property type="match status" value="1"/>
</dbReference>
<feature type="chain" id="PRO_5046831893" evidence="4">
    <location>
        <begin position="20"/>
        <end position="810"/>
    </location>
</feature>
<dbReference type="EMBL" id="JBHSKT010000004">
    <property type="protein sequence ID" value="MFC5270778.1"/>
    <property type="molecule type" value="Genomic_DNA"/>
</dbReference>
<dbReference type="InterPro" id="IPR008969">
    <property type="entry name" value="CarboxyPept-like_regulatory"/>
</dbReference>
<evidence type="ECO:0000256" key="3">
    <source>
        <dbReference type="ARBA" id="ARBA00023237"/>
    </source>
</evidence>
<sequence>MKYFYLLLALLVVSFPAISQTASGIIKGQVADSVKTTPLSFVTVSLRETNQTTFLKSTYTDEKGAFQFSGLAFKPYEVMISYVGFKPEIIQVENLTAANQTVQLPAIKLQPDARQLKEVEITTQKMLVTQDIDKISYDVEADPESKTETVLDMLRKVPMVTVDADDNIQLKGSGSYRVLINGKTSALFVQNPKDVLKSMPASSIKKIEVITNPPAKYEAEGVGGIINIITNKNNPGGYNGSLSAGLRTPTSYNGNAYVTVKTGKFGFSGSGGSNSWWSPENQHQYLRRETNGAQLTQNGTGKGDGRNRYGNAQVSFELDSLNLFTGSLSMYKGNNDNNSVQNVLSSDSLGRPLQQYIRSEAGSNFWQGHDLSFDYQRSFRKHAEQVFTLSYKRSNNGYGNSTDFSYIPELNYVANTSKTENENDETEHTIQADYVQPFGKNTWEMGLKTITRLNNSTYFYALLNENTGQFEIDPSQSNDFDYRQDIYAGYSSVSLKKNDWGMRLGARLEETKIDATFKTSETVAQQDYFNLIPSVAISRKLKEMQDMKLSYTQRLERPGLWYLNPYVNRIDPKNISFGNPELDATVSHAFELAHSAFVKNSSLNSSLFYNFTNNAIQEFTTLRGDTSITTYDNIGKQQNVGISLNGNLNLTKKLNLNLNTVVNYVYLTGSVQGKKVTNDGFTMSTFAYAGYKFEKNWKLNGNLGFSSRSVQLQGRSGGYFHSGFTFGKTFLKDDKATISLAVNNPFQRTRRWINEINDPHFFQRQESEFVIRRVGIAFTYKFGELKGGIAQKKRGIENDDVKSGKSGGGN</sequence>
<dbReference type="Gene3D" id="2.60.40.1120">
    <property type="entry name" value="Carboxypeptidase-like, regulatory domain"/>
    <property type="match status" value="1"/>
</dbReference>
<protein>
    <submittedName>
        <fullName evidence="6">TonB-dependent receptor domain-containing protein</fullName>
    </submittedName>
</protein>
<keyword evidence="4" id="KW-0732">Signal</keyword>
<proteinExistence type="predicted"/>
<reference evidence="7" key="1">
    <citation type="journal article" date="2019" name="Int. J. Syst. Evol. Microbiol.">
        <title>The Global Catalogue of Microorganisms (GCM) 10K type strain sequencing project: providing services to taxonomists for standard genome sequencing and annotation.</title>
        <authorList>
            <consortium name="The Broad Institute Genomics Platform"/>
            <consortium name="The Broad Institute Genome Sequencing Center for Infectious Disease"/>
            <person name="Wu L."/>
            <person name="Ma J."/>
        </authorList>
    </citation>
    <scope>NUCLEOTIDE SEQUENCE [LARGE SCALE GENOMIC DNA]</scope>
    <source>
        <strain evidence="7">KACC 12602</strain>
    </source>
</reference>
<comment type="caution">
    <text evidence="6">The sequence shown here is derived from an EMBL/GenBank/DDBJ whole genome shotgun (WGS) entry which is preliminary data.</text>
</comment>
<dbReference type="Pfam" id="PF13715">
    <property type="entry name" value="CarbopepD_reg_2"/>
    <property type="match status" value="1"/>
</dbReference>
<dbReference type="InterPro" id="IPR037066">
    <property type="entry name" value="Plug_dom_sf"/>
</dbReference>
<feature type="signal peptide" evidence="4">
    <location>
        <begin position="1"/>
        <end position="19"/>
    </location>
</feature>
<dbReference type="InterPro" id="IPR036942">
    <property type="entry name" value="Beta-barrel_TonB_sf"/>
</dbReference>
<name>A0ABW0EC28_9BACT</name>
<evidence type="ECO:0000256" key="1">
    <source>
        <dbReference type="ARBA" id="ARBA00004442"/>
    </source>
</evidence>
<dbReference type="RefSeq" id="WP_378017143.1">
    <property type="nucleotide sequence ID" value="NZ_JBHSKT010000004.1"/>
</dbReference>
<accession>A0ABW0EC28</accession>
<evidence type="ECO:0000256" key="4">
    <source>
        <dbReference type="SAM" id="SignalP"/>
    </source>
</evidence>
<dbReference type="Proteomes" id="UP001596161">
    <property type="component" value="Unassembled WGS sequence"/>
</dbReference>
<keyword evidence="2" id="KW-0472">Membrane</keyword>
<feature type="domain" description="Outer membrane protein beta-barrel" evidence="5">
    <location>
        <begin position="385"/>
        <end position="780"/>
    </location>
</feature>
<comment type="subcellular location">
    <subcellularLocation>
        <location evidence="1">Cell outer membrane</location>
    </subcellularLocation>
</comment>
<evidence type="ECO:0000313" key="6">
    <source>
        <dbReference type="EMBL" id="MFC5270778.1"/>
    </source>
</evidence>
<organism evidence="6 7">
    <name type="scientific">Adhaeribacter terreus</name>
    <dbReference type="NCBI Taxonomy" id="529703"/>
    <lineage>
        <taxon>Bacteria</taxon>
        <taxon>Pseudomonadati</taxon>
        <taxon>Bacteroidota</taxon>
        <taxon>Cytophagia</taxon>
        <taxon>Cytophagales</taxon>
        <taxon>Hymenobacteraceae</taxon>
        <taxon>Adhaeribacter</taxon>
    </lineage>
</organism>
<dbReference type="SUPFAM" id="SSF56935">
    <property type="entry name" value="Porins"/>
    <property type="match status" value="1"/>
</dbReference>
<keyword evidence="6" id="KW-0675">Receptor</keyword>
<dbReference type="PANTHER" id="PTHR40980:SF4">
    <property type="entry name" value="TONB-DEPENDENT RECEPTOR-LIKE BETA-BARREL DOMAIN-CONTAINING PROTEIN"/>
    <property type="match status" value="1"/>
</dbReference>
<dbReference type="PANTHER" id="PTHR40980">
    <property type="entry name" value="PLUG DOMAIN-CONTAINING PROTEIN"/>
    <property type="match status" value="1"/>
</dbReference>
<evidence type="ECO:0000256" key="2">
    <source>
        <dbReference type="ARBA" id="ARBA00023136"/>
    </source>
</evidence>
<gene>
    <name evidence="6" type="ORF">ACFPIB_09170</name>
</gene>
<dbReference type="Gene3D" id="2.170.130.10">
    <property type="entry name" value="TonB-dependent receptor, plug domain"/>
    <property type="match status" value="1"/>
</dbReference>
<keyword evidence="3" id="KW-0998">Cell outer membrane</keyword>
<dbReference type="InterPro" id="IPR041700">
    <property type="entry name" value="OMP_b-brl_3"/>
</dbReference>
<dbReference type="Pfam" id="PF14905">
    <property type="entry name" value="OMP_b-brl_3"/>
    <property type="match status" value="1"/>
</dbReference>